<dbReference type="NCBIfam" id="TIGR03506">
    <property type="entry name" value="FlgEFG_subfam"/>
    <property type="match status" value="1"/>
</dbReference>
<comment type="similarity">
    <text evidence="2 4">Belongs to the flagella basal body rod proteins family.</text>
</comment>
<keyword evidence="3 4" id="KW-0975">Bacterial flagellum</keyword>
<evidence type="ECO:0000259" key="7">
    <source>
        <dbReference type="Pfam" id="PF22692"/>
    </source>
</evidence>
<dbReference type="PROSITE" id="PS00588">
    <property type="entry name" value="FLAGELLA_BB_ROD"/>
    <property type="match status" value="1"/>
</dbReference>
<dbReference type="EMBL" id="JBHRSK010000026">
    <property type="protein sequence ID" value="MFC2970505.1"/>
    <property type="molecule type" value="Genomic_DNA"/>
</dbReference>
<keyword evidence="9" id="KW-1185">Reference proteome</keyword>
<keyword evidence="8" id="KW-0966">Cell projection</keyword>
<feature type="domain" description="Flagellar basal-body/hook protein C-terminal" evidence="6">
    <location>
        <begin position="197"/>
        <end position="239"/>
    </location>
</feature>
<reference evidence="9" key="1">
    <citation type="journal article" date="2019" name="Int. J. Syst. Evol. Microbiol.">
        <title>The Global Catalogue of Microorganisms (GCM) 10K type strain sequencing project: providing services to taxonomists for standard genome sequencing and annotation.</title>
        <authorList>
            <consortium name="The Broad Institute Genomics Platform"/>
            <consortium name="The Broad Institute Genome Sequencing Center for Infectious Disease"/>
            <person name="Wu L."/>
            <person name="Ma J."/>
        </authorList>
    </citation>
    <scope>NUCLEOTIDE SEQUENCE [LARGE SCALE GENOMIC DNA]</scope>
    <source>
        <strain evidence="9">KCTC 62192</strain>
    </source>
</reference>
<comment type="subunit">
    <text evidence="4">The basal body constitutes a major portion of the flagellar organelle and consists of five rings (E,L,P,S, and M) mounted on a central rod. The rod consists of about 26 subunits of FlgG in the distal portion, and FlgB, FlgC and FlgF are thought to build up the proximal portion of the rod with about 6 subunits each.</text>
</comment>
<dbReference type="PANTHER" id="PTHR30435">
    <property type="entry name" value="FLAGELLAR PROTEIN"/>
    <property type="match status" value="1"/>
</dbReference>
<comment type="caution">
    <text evidence="8">The sequence shown here is derived from an EMBL/GenBank/DDBJ whole genome shotgun (WGS) entry which is preliminary data.</text>
</comment>
<dbReference type="InterPro" id="IPR053967">
    <property type="entry name" value="LlgE_F_G-like_D1"/>
</dbReference>
<dbReference type="InterPro" id="IPR001444">
    <property type="entry name" value="Flag_bb_rod_N"/>
</dbReference>
<dbReference type="SUPFAM" id="SSF117143">
    <property type="entry name" value="Flagellar hook protein flgE"/>
    <property type="match status" value="1"/>
</dbReference>
<evidence type="ECO:0000256" key="4">
    <source>
        <dbReference type="RuleBase" id="RU362116"/>
    </source>
</evidence>
<name>A0ABV7AMK3_9RHOB</name>
<keyword evidence="8" id="KW-0969">Cilium</keyword>
<evidence type="ECO:0000256" key="1">
    <source>
        <dbReference type="ARBA" id="ARBA00004117"/>
    </source>
</evidence>
<dbReference type="Proteomes" id="UP001595443">
    <property type="component" value="Unassembled WGS sequence"/>
</dbReference>
<comment type="subcellular location">
    <subcellularLocation>
        <location evidence="1 4">Bacterial flagellum basal body</location>
    </subcellularLocation>
</comment>
<dbReference type="PANTHER" id="PTHR30435:SF19">
    <property type="entry name" value="FLAGELLAR BASAL-BODY ROD PROTEIN FLGG"/>
    <property type="match status" value="1"/>
</dbReference>
<proteinExistence type="inferred from homology"/>
<dbReference type="Pfam" id="PF22692">
    <property type="entry name" value="LlgE_F_G_D1"/>
    <property type="match status" value="1"/>
</dbReference>
<feature type="domain" description="Flagellar basal body rod protein N-terminal" evidence="5">
    <location>
        <begin position="6"/>
        <end position="35"/>
    </location>
</feature>
<dbReference type="InterPro" id="IPR019776">
    <property type="entry name" value="Flagellar_basal_body_rod_CS"/>
</dbReference>
<dbReference type="Pfam" id="PF00460">
    <property type="entry name" value="Flg_bb_rod"/>
    <property type="match status" value="1"/>
</dbReference>
<protein>
    <recommendedName>
        <fullName evidence="4">Flagellar basal-body rod protein FlgF</fullName>
    </recommendedName>
</protein>
<gene>
    <name evidence="8" type="primary">flgF</name>
    <name evidence="8" type="ORF">ACFOES_20605</name>
</gene>
<dbReference type="InterPro" id="IPR020013">
    <property type="entry name" value="Flagellar_FlgE/F/G"/>
</dbReference>
<evidence type="ECO:0000259" key="5">
    <source>
        <dbReference type="Pfam" id="PF00460"/>
    </source>
</evidence>
<feature type="domain" description="Flagellar hook protein FlgE/F/G-like D1" evidence="7">
    <location>
        <begin position="82"/>
        <end position="149"/>
    </location>
</feature>
<dbReference type="InterPro" id="IPR037925">
    <property type="entry name" value="FlgE/F/G-like"/>
</dbReference>
<sequence length="246" mass="26140">MDNSTYVSLSRAAALRRSLDVTANNMANANTVGFKAQRADFRTMVESQQTGADGTSYVLNRGSYLDGSQGQLTRTDNPLDVAISGNGWFAYATPTGQTAYGRDGRFSINQRGDLVTLTGAQVLDEGGAPIAIPADTGTQLQIASDGTITGPQGATIAKIGLFDVPGIADFKRIGAGMFVAPDGSNARSPAADSKISQGFVEESNVQPVIEMTRMMEIQRAYEQAMKIMDDENQLRQQTLSKLGNTA</sequence>
<dbReference type="RefSeq" id="WP_377835528.1">
    <property type="nucleotide sequence ID" value="NZ_JBHRSK010000026.1"/>
</dbReference>
<evidence type="ECO:0000313" key="9">
    <source>
        <dbReference type="Proteomes" id="UP001595443"/>
    </source>
</evidence>
<dbReference type="InterPro" id="IPR010930">
    <property type="entry name" value="Flg_bb/hook_C_dom"/>
</dbReference>
<dbReference type="Pfam" id="PF06429">
    <property type="entry name" value="Flg_bbr_C"/>
    <property type="match status" value="1"/>
</dbReference>
<evidence type="ECO:0000313" key="8">
    <source>
        <dbReference type="EMBL" id="MFC2970505.1"/>
    </source>
</evidence>
<evidence type="ECO:0000259" key="6">
    <source>
        <dbReference type="Pfam" id="PF06429"/>
    </source>
</evidence>
<keyword evidence="8" id="KW-0282">Flagellum</keyword>
<dbReference type="NCBIfam" id="TIGR02490">
    <property type="entry name" value="flgF"/>
    <property type="match status" value="1"/>
</dbReference>
<evidence type="ECO:0000256" key="2">
    <source>
        <dbReference type="ARBA" id="ARBA00009677"/>
    </source>
</evidence>
<organism evidence="8 9">
    <name type="scientific">Acidimangrovimonas pyrenivorans</name>
    <dbReference type="NCBI Taxonomy" id="2030798"/>
    <lineage>
        <taxon>Bacteria</taxon>
        <taxon>Pseudomonadati</taxon>
        <taxon>Pseudomonadota</taxon>
        <taxon>Alphaproteobacteria</taxon>
        <taxon>Rhodobacterales</taxon>
        <taxon>Paracoccaceae</taxon>
        <taxon>Acidimangrovimonas</taxon>
    </lineage>
</organism>
<evidence type="ECO:0000256" key="3">
    <source>
        <dbReference type="ARBA" id="ARBA00023143"/>
    </source>
</evidence>
<dbReference type="InterPro" id="IPR012836">
    <property type="entry name" value="FlgF"/>
</dbReference>
<accession>A0ABV7AMK3</accession>